<comment type="caution">
    <text evidence="2">The sequence shown here is derived from an EMBL/GenBank/DDBJ whole genome shotgun (WGS) entry which is preliminary data.</text>
</comment>
<dbReference type="InterPro" id="IPR002035">
    <property type="entry name" value="VWF_A"/>
</dbReference>
<evidence type="ECO:0000259" key="1">
    <source>
        <dbReference type="PROSITE" id="PS50234"/>
    </source>
</evidence>
<dbReference type="RefSeq" id="XP_064700202.1">
    <property type="nucleotide sequence ID" value="XM_064854203.1"/>
</dbReference>
<name>A0AAV9MVB9_9EURO</name>
<dbReference type="AlphaFoldDB" id="A0AAV9MVB9"/>
<dbReference type="Gene3D" id="3.40.50.410">
    <property type="entry name" value="von Willebrand factor, type A domain"/>
    <property type="match status" value="1"/>
</dbReference>
<dbReference type="Pfam" id="PF14623">
    <property type="entry name" value="Vint"/>
    <property type="match status" value="1"/>
</dbReference>
<protein>
    <recommendedName>
        <fullName evidence="1">VWFA domain-containing protein</fullName>
    </recommendedName>
</protein>
<evidence type="ECO:0000313" key="2">
    <source>
        <dbReference type="EMBL" id="KAK5044544.1"/>
    </source>
</evidence>
<dbReference type="SUPFAM" id="SSF53300">
    <property type="entry name" value="vWA-like"/>
    <property type="match status" value="1"/>
</dbReference>
<accession>A0AAV9MVB9</accession>
<dbReference type="PANTHER" id="PTHR10579:SF156">
    <property type="entry name" value="VWFA DOMAIN-CONTAINING PROTEIN"/>
    <property type="match status" value="1"/>
</dbReference>
<dbReference type="GeneID" id="89978824"/>
<dbReference type="SUPFAM" id="SSF51294">
    <property type="entry name" value="Hedgehog/intein (Hint) domain"/>
    <property type="match status" value="1"/>
</dbReference>
<gene>
    <name evidence="2" type="ORF">LTR84_010668</name>
</gene>
<dbReference type="InterPro" id="IPR039510">
    <property type="entry name" value="Vint_dom"/>
</dbReference>
<evidence type="ECO:0000313" key="3">
    <source>
        <dbReference type="Proteomes" id="UP001358417"/>
    </source>
</evidence>
<dbReference type="SMART" id="SM00327">
    <property type="entry name" value="VWA"/>
    <property type="match status" value="1"/>
</dbReference>
<dbReference type="Pfam" id="PF14624">
    <property type="entry name" value="Vwaint"/>
    <property type="match status" value="1"/>
</dbReference>
<dbReference type="InterPro" id="IPR032838">
    <property type="entry name" value="Vwaint_dom"/>
</dbReference>
<dbReference type="EMBL" id="JAVRRD010000047">
    <property type="protein sequence ID" value="KAK5044544.1"/>
    <property type="molecule type" value="Genomic_DNA"/>
</dbReference>
<dbReference type="InterPro" id="IPR036844">
    <property type="entry name" value="Hint_dom_sf"/>
</dbReference>
<sequence length="768" mass="83244">MSRYTPAPSIATPSVSEVTLNDDWQQVDYSNGLPLRQRSSLPADSISVKLTPLRSEEGLLVSIKPPQLPSNGLNRAHCDIVLVIDVSGSMASPAPLPDVTDQSEKESGGLSILDLTKHAARTILETMKDGDRLGIVTFSNDATIIQELTPMTADAKKETWTRVEALRDEGCTNLWAGIKTGLHLFQNAKANDNVQGLYVLTDGQPNHMCPQKGYVNTLRPMLEKTAHDSQGACNPTIHTFGFGYSIRSDLMSSIAEVGDGSYAFIPDAGMIGTVFVHAVANLFSTFGLSTTVELKTLGSRSTKPLAMTVPASIPTQASNNGGLVLKLGNIQYGQSRDVWVECPKSTKDTVVSAVLNYRLPNGISQGYQAQVHFSEAVALPQEEIEYQRYRAEICAFLSSLFPLKSNGEHSTVTGSGKVQEAQKSLDTLVARINACPAKGEGVEALIADLAGEDPAGQISKALTSTGQQQFWTKWGCHYLPSLLHAHQRQMCNTFKDPGPLMYGKNSPLFIQCRDELDAAFDSLPAPKPSLPPPMVASYDTNGRVSYKKGKHAIISMRRYNSSSNPCFEGNCKVTMADKFEVLVKKLVPGMLVWTPTGGRQVLAVLKTNIRENNQRLCQIGNLLVTPWHPIKHEGEWKFPAQVAERTVPSKGSVYSVLLAPSRVPDAHAIEVGGQVCVTLGHGISQSADDGDVRAHAFFGNYRLVAMSLARLRADKNGHLQCVGLQRDGKTGLACGFTRPAMALSNKTLPAKLLRVHQRETGMRVACLA</sequence>
<dbReference type="InterPro" id="IPR051266">
    <property type="entry name" value="CLCR"/>
</dbReference>
<proteinExistence type="predicted"/>
<reference evidence="2 3" key="1">
    <citation type="submission" date="2023-08" db="EMBL/GenBank/DDBJ databases">
        <title>Black Yeasts Isolated from many extreme environments.</title>
        <authorList>
            <person name="Coleine C."/>
            <person name="Stajich J.E."/>
            <person name="Selbmann L."/>
        </authorList>
    </citation>
    <scope>NUCLEOTIDE SEQUENCE [LARGE SCALE GENOMIC DNA]</scope>
    <source>
        <strain evidence="2 3">CCFEE 5792</strain>
    </source>
</reference>
<organism evidence="2 3">
    <name type="scientific">Exophiala bonariae</name>
    <dbReference type="NCBI Taxonomy" id="1690606"/>
    <lineage>
        <taxon>Eukaryota</taxon>
        <taxon>Fungi</taxon>
        <taxon>Dikarya</taxon>
        <taxon>Ascomycota</taxon>
        <taxon>Pezizomycotina</taxon>
        <taxon>Eurotiomycetes</taxon>
        <taxon>Chaetothyriomycetidae</taxon>
        <taxon>Chaetothyriales</taxon>
        <taxon>Herpotrichiellaceae</taxon>
        <taxon>Exophiala</taxon>
    </lineage>
</organism>
<keyword evidence="3" id="KW-1185">Reference proteome</keyword>
<dbReference type="Pfam" id="PF13519">
    <property type="entry name" value="VWA_2"/>
    <property type="match status" value="1"/>
</dbReference>
<feature type="domain" description="VWFA" evidence="1">
    <location>
        <begin position="79"/>
        <end position="279"/>
    </location>
</feature>
<dbReference type="PANTHER" id="PTHR10579">
    <property type="entry name" value="CALCIUM-ACTIVATED CHLORIDE CHANNEL REGULATOR"/>
    <property type="match status" value="1"/>
</dbReference>
<dbReference type="InterPro" id="IPR036465">
    <property type="entry name" value="vWFA_dom_sf"/>
</dbReference>
<dbReference type="PROSITE" id="PS50234">
    <property type="entry name" value="VWFA"/>
    <property type="match status" value="1"/>
</dbReference>
<dbReference type="Proteomes" id="UP001358417">
    <property type="component" value="Unassembled WGS sequence"/>
</dbReference>